<sequence length="480" mass="52167">MGADEIELKFLCEPQDVAALLAAAPVGAAETKHLTAVYFDTPDGRLKAAHISLRLRESGGKRVQTLKRGDGFAREEHEAKVAGDTLDLAMPAVKAALKPAQRKALAPVFTVRVTRQQRTFSYGGAEIELALDQGEITASDQRRDLCELELELKSGDPAALFALARQLSVTAPLYLSFDGKASQGQALMAGTRHEPRRHDKAPLRRGGTTGEAFQTIARNALVQIAANGVVLRETDSQDALHQLRVAVRRLRSAMSTFKTVAADDRVRHLRAELKWLSGACDEARDLDVFAQDNLEIVGAKAPLAPKVAAARAQAHAKACAAVASKRFRDLVLETTAWVETGVWRGAERGHKSARDFAAKALDRRWKTLRKLGHDVQALDDPARHKVRIAAKKLRYAAEAFAPLFTAEPGRRFLKTLKALQDSLGALNDAAVATTLVAKLAPSGSPAARDLLAPREAKRPRTLKAAARQMKALAQAKPFWR</sequence>
<evidence type="ECO:0000313" key="4">
    <source>
        <dbReference type="Proteomes" id="UP000622580"/>
    </source>
</evidence>
<dbReference type="PROSITE" id="PS51708">
    <property type="entry name" value="CHAD"/>
    <property type="match status" value="1"/>
</dbReference>
<dbReference type="GO" id="GO:0046872">
    <property type="term" value="F:metal ion binding"/>
    <property type="evidence" value="ECO:0007669"/>
    <property type="project" value="TreeGrafter"/>
</dbReference>
<dbReference type="InterPro" id="IPR007899">
    <property type="entry name" value="CHAD_dom"/>
</dbReference>
<dbReference type="InterPro" id="IPR039013">
    <property type="entry name" value="YgiF"/>
</dbReference>
<dbReference type="Gene3D" id="2.40.320.10">
    <property type="entry name" value="Hypothetical Protein Pfu-838710-001"/>
    <property type="match status" value="1"/>
</dbReference>
<dbReference type="EMBL" id="JAGSGD010000001">
    <property type="protein sequence ID" value="MBR7618089.1"/>
    <property type="molecule type" value="Genomic_DNA"/>
</dbReference>
<dbReference type="PROSITE" id="PS51707">
    <property type="entry name" value="CYTH"/>
    <property type="match status" value="1"/>
</dbReference>
<feature type="domain" description="CHAD" evidence="2">
    <location>
        <begin position="206"/>
        <end position="480"/>
    </location>
</feature>
<gene>
    <name evidence="3" type="ORF">JKL49_01705</name>
</gene>
<feature type="domain" description="CYTH" evidence="1">
    <location>
        <begin position="3"/>
        <end position="180"/>
    </location>
</feature>
<evidence type="ECO:0000259" key="1">
    <source>
        <dbReference type="PROSITE" id="PS51707"/>
    </source>
</evidence>
<name>A0A941CYA2_9CAUL</name>
<dbReference type="Gene3D" id="1.40.20.10">
    <property type="entry name" value="CHAD domain"/>
    <property type="match status" value="1"/>
</dbReference>
<dbReference type="SMART" id="SM01118">
    <property type="entry name" value="CYTH"/>
    <property type="match status" value="1"/>
</dbReference>
<dbReference type="SUPFAM" id="SSF55154">
    <property type="entry name" value="CYTH-like phosphatases"/>
    <property type="match status" value="1"/>
</dbReference>
<dbReference type="SMART" id="SM00880">
    <property type="entry name" value="CHAD"/>
    <property type="match status" value="1"/>
</dbReference>
<accession>A0A941CYA2</accession>
<reference evidence="3" key="1">
    <citation type="submission" date="2021-04" db="EMBL/GenBank/DDBJ databases">
        <title>Draft genome assembly of strain Phenylobacterium sp. 20VBR1 using MiniION and Illumina platforms.</title>
        <authorList>
            <person name="Thomas F.A."/>
            <person name="Krishnan K.P."/>
            <person name="Sinha R.K."/>
        </authorList>
    </citation>
    <scope>NUCLEOTIDE SEQUENCE</scope>
    <source>
        <strain evidence="3">20VBR1</strain>
    </source>
</reference>
<evidence type="ECO:0000259" key="2">
    <source>
        <dbReference type="PROSITE" id="PS51708"/>
    </source>
</evidence>
<dbReference type="AlphaFoldDB" id="A0A941CYA2"/>
<evidence type="ECO:0000313" key="3">
    <source>
        <dbReference type="EMBL" id="MBR7618089.1"/>
    </source>
</evidence>
<protein>
    <submittedName>
        <fullName evidence="3">CHAD domain-containing protein</fullName>
    </submittedName>
</protein>
<dbReference type="GO" id="GO:0050355">
    <property type="term" value="F:inorganic triphosphate phosphatase activity"/>
    <property type="evidence" value="ECO:0007669"/>
    <property type="project" value="InterPro"/>
</dbReference>
<dbReference type="RefSeq" id="WP_215337843.1">
    <property type="nucleotide sequence ID" value="NZ_JAGSGD010000001.1"/>
</dbReference>
<dbReference type="InterPro" id="IPR033469">
    <property type="entry name" value="CYTH-like_dom_sf"/>
</dbReference>
<dbReference type="CDD" id="cd07756">
    <property type="entry name" value="CYTH-like_Pase_CHAD"/>
    <property type="match status" value="1"/>
</dbReference>
<keyword evidence="4" id="KW-1185">Reference proteome</keyword>
<dbReference type="PANTHER" id="PTHR39569:SF1">
    <property type="entry name" value="INORGANIC TRIPHOSPHATASE"/>
    <property type="match status" value="1"/>
</dbReference>
<dbReference type="Pfam" id="PF01928">
    <property type="entry name" value="CYTH"/>
    <property type="match status" value="1"/>
</dbReference>
<dbReference type="PANTHER" id="PTHR39569">
    <property type="entry name" value="INORGANIC TRIPHOSPHATASE"/>
    <property type="match status" value="1"/>
</dbReference>
<dbReference type="InterPro" id="IPR023577">
    <property type="entry name" value="CYTH_domain"/>
</dbReference>
<organism evidence="3 4">
    <name type="scientific">Phenylobacterium glaciei</name>
    <dbReference type="NCBI Taxonomy" id="2803784"/>
    <lineage>
        <taxon>Bacteria</taxon>
        <taxon>Pseudomonadati</taxon>
        <taxon>Pseudomonadota</taxon>
        <taxon>Alphaproteobacteria</taxon>
        <taxon>Caulobacterales</taxon>
        <taxon>Caulobacteraceae</taxon>
        <taxon>Phenylobacterium</taxon>
    </lineage>
</organism>
<dbReference type="InterPro" id="IPR038186">
    <property type="entry name" value="CHAD_dom_sf"/>
</dbReference>
<comment type="caution">
    <text evidence="3">The sequence shown here is derived from an EMBL/GenBank/DDBJ whole genome shotgun (WGS) entry which is preliminary data.</text>
</comment>
<proteinExistence type="predicted"/>
<dbReference type="Pfam" id="PF05235">
    <property type="entry name" value="CHAD"/>
    <property type="match status" value="1"/>
</dbReference>
<dbReference type="Proteomes" id="UP000622580">
    <property type="component" value="Unassembled WGS sequence"/>
</dbReference>